<dbReference type="Proteomes" id="UP000232693">
    <property type="component" value="Chromosome"/>
</dbReference>
<dbReference type="GO" id="GO:0045454">
    <property type="term" value="P:cell redox homeostasis"/>
    <property type="evidence" value="ECO:0007669"/>
    <property type="project" value="InterPro"/>
</dbReference>
<keyword evidence="3 6" id="KW-0249">Electron transport</keyword>
<dbReference type="GO" id="GO:0034599">
    <property type="term" value="P:cellular response to oxidative stress"/>
    <property type="evidence" value="ECO:0007669"/>
    <property type="project" value="TreeGrafter"/>
</dbReference>
<dbReference type="KEGG" id="kpd:CW740_10725"/>
<evidence type="ECO:0000313" key="7">
    <source>
        <dbReference type="EMBL" id="AUD79693.1"/>
    </source>
</evidence>
<proteinExistence type="inferred from homology"/>
<dbReference type="PRINTS" id="PR00160">
    <property type="entry name" value="GLUTAREDOXIN"/>
</dbReference>
<gene>
    <name evidence="7" type="primary">grxC</name>
    <name evidence="7" type="ORF">CW740_10725</name>
</gene>
<protein>
    <recommendedName>
        <fullName evidence="6">Glutaredoxin</fullName>
    </recommendedName>
</protein>
<dbReference type="InterPro" id="IPR011767">
    <property type="entry name" value="GLR_AS"/>
</dbReference>
<dbReference type="InterPro" id="IPR002109">
    <property type="entry name" value="Glutaredoxin"/>
</dbReference>
<dbReference type="NCBIfam" id="TIGR02181">
    <property type="entry name" value="GRX_bact"/>
    <property type="match status" value="1"/>
</dbReference>
<dbReference type="PROSITE" id="PS51354">
    <property type="entry name" value="GLUTAREDOXIN_2"/>
    <property type="match status" value="1"/>
</dbReference>
<name>A0A2K9ATE3_9GAMM</name>
<dbReference type="InterPro" id="IPR014025">
    <property type="entry name" value="Glutaredoxin_subgr"/>
</dbReference>
<evidence type="ECO:0000256" key="4">
    <source>
        <dbReference type="ARBA" id="ARBA00023157"/>
    </source>
</evidence>
<sequence length="86" mass="9710">MSQVTIYTTRYCPFCVRAKALLDELQVDYKEIPVDGDPELRAHMESITGGYTVPQIIINERAIGGCDDLYALHRKGELLPLLQDNN</sequence>
<dbReference type="AlphaFoldDB" id="A0A2K9ATE3"/>
<keyword evidence="8" id="KW-1185">Reference proteome</keyword>
<dbReference type="PANTHER" id="PTHR45694:SF18">
    <property type="entry name" value="GLUTAREDOXIN-1-RELATED"/>
    <property type="match status" value="1"/>
</dbReference>
<keyword evidence="6" id="KW-0963">Cytoplasm</keyword>
<dbReference type="CDD" id="cd03418">
    <property type="entry name" value="GRX_GRXb_1_3_like"/>
    <property type="match status" value="1"/>
</dbReference>
<dbReference type="RefSeq" id="WP_106647492.1">
    <property type="nucleotide sequence ID" value="NZ_BMGO01000001.1"/>
</dbReference>
<evidence type="ECO:0000256" key="6">
    <source>
        <dbReference type="RuleBase" id="RU364065"/>
    </source>
</evidence>
<evidence type="ECO:0000256" key="1">
    <source>
        <dbReference type="ARBA" id="ARBA00007787"/>
    </source>
</evidence>
<evidence type="ECO:0000313" key="8">
    <source>
        <dbReference type="Proteomes" id="UP000232693"/>
    </source>
</evidence>
<dbReference type="SUPFAM" id="SSF52833">
    <property type="entry name" value="Thioredoxin-like"/>
    <property type="match status" value="1"/>
</dbReference>
<organism evidence="7 8">
    <name type="scientific">Kangiella profundi</name>
    <dbReference type="NCBI Taxonomy" id="1561924"/>
    <lineage>
        <taxon>Bacteria</taxon>
        <taxon>Pseudomonadati</taxon>
        <taxon>Pseudomonadota</taxon>
        <taxon>Gammaproteobacteria</taxon>
        <taxon>Kangiellales</taxon>
        <taxon>Kangiellaceae</taxon>
        <taxon>Kangiella</taxon>
    </lineage>
</organism>
<keyword evidence="5 6" id="KW-0676">Redox-active center</keyword>
<dbReference type="EMBL" id="CP025120">
    <property type="protein sequence ID" value="AUD79693.1"/>
    <property type="molecule type" value="Genomic_DNA"/>
</dbReference>
<dbReference type="InterPro" id="IPR011900">
    <property type="entry name" value="GRX_bact"/>
</dbReference>
<dbReference type="Pfam" id="PF00462">
    <property type="entry name" value="Glutaredoxin"/>
    <property type="match status" value="1"/>
</dbReference>
<accession>A0A2K9ATE3</accession>
<evidence type="ECO:0000256" key="3">
    <source>
        <dbReference type="ARBA" id="ARBA00022982"/>
    </source>
</evidence>
<dbReference type="PROSITE" id="PS00195">
    <property type="entry name" value="GLUTAREDOXIN_1"/>
    <property type="match status" value="1"/>
</dbReference>
<dbReference type="GO" id="GO:0005737">
    <property type="term" value="C:cytoplasm"/>
    <property type="evidence" value="ECO:0007669"/>
    <property type="project" value="TreeGrafter"/>
</dbReference>
<dbReference type="Gene3D" id="3.40.30.10">
    <property type="entry name" value="Glutaredoxin"/>
    <property type="match status" value="1"/>
</dbReference>
<keyword evidence="2 6" id="KW-0813">Transport</keyword>
<dbReference type="InterPro" id="IPR036249">
    <property type="entry name" value="Thioredoxin-like_sf"/>
</dbReference>
<reference evidence="7 8" key="1">
    <citation type="submission" date="2017-12" db="EMBL/GenBank/DDBJ databases">
        <title>Kangiella profundi FT102 completed genome.</title>
        <authorList>
            <person name="Xu J."/>
            <person name="Wang J."/>
            <person name="Lu Y."/>
        </authorList>
    </citation>
    <scope>NUCLEOTIDE SEQUENCE [LARGE SCALE GENOMIC DNA]</scope>
    <source>
        <strain evidence="7 8">FT102</strain>
    </source>
</reference>
<dbReference type="GO" id="GO:0015038">
    <property type="term" value="F:glutathione disulfide oxidoreductase activity"/>
    <property type="evidence" value="ECO:0007669"/>
    <property type="project" value="UniProtKB-UniRule"/>
</dbReference>
<comment type="function">
    <text evidence="6">Has a glutathione-disulfide oxidoreductase activity in the presence of NADPH and glutathione reductase. Reduces low molecular weight disulfides and proteins.</text>
</comment>
<evidence type="ECO:0000256" key="5">
    <source>
        <dbReference type="ARBA" id="ARBA00023284"/>
    </source>
</evidence>
<dbReference type="PANTHER" id="PTHR45694">
    <property type="entry name" value="GLUTAREDOXIN 2"/>
    <property type="match status" value="1"/>
</dbReference>
<evidence type="ECO:0000256" key="2">
    <source>
        <dbReference type="ARBA" id="ARBA00022448"/>
    </source>
</evidence>
<comment type="similarity">
    <text evidence="1 6">Belongs to the glutaredoxin family.</text>
</comment>
<keyword evidence="4" id="KW-1015">Disulfide bond</keyword>
<dbReference type="OrthoDB" id="9814618at2"/>